<dbReference type="AlphaFoldDB" id="E1QKI6"/>
<accession>E1QKI6</accession>
<proteinExistence type="predicted"/>
<dbReference type="GO" id="GO:0005886">
    <property type="term" value="C:plasma membrane"/>
    <property type="evidence" value="ECO:0007669"/>
    <property type="project" value="UniProtKB-SubCell"/>
</dbReference>
<evidence type="ECO:0000256" key="1">
    <source>
        <dbReference type="ARBA" id="ARBA00004651"/>
    </source>
</evidence>
<evidence type="ECO:0000256" key="5">
    <source>
        <dbReference type="ARBA" id="ARBA00023136"/>
    </source>
</evidence>
<evidence type="ECO:0000313" key="7">
    <source>
        <dbReference type="EMBL" id="ADK86079.1"/>
    </source>
</evidence>
<sequence>MGGKETEFVKGLWVCNGVVFALLLAGALIWGSKSSALGVAVGGLIALANFKLMQRAIVKTLRPHVRKGLAMSSMLLKYYLRFAATVLVLGVLVSQNMVEPVGLLLGLSVVVITITTWGVISVRKLG</sequence>
<evidence type="ECO:0000313" key="8">
    <source>
        <dbReference type="Proteomes" id="UP000009047"/>
    </source>
</evidence>
<dbReference type="Proteomes" id="UP000009047">
    <property type="component" value="Chromosome"/>
</dbReference>
<keyword evidence="8" id="KW-1185">Reference proteome</keyword>
<keyword evidence="3 6" id="KW-0812">Transmembrane</keyword>
<feature type="transmembrane region" description="Helical" evidence="6">
    <location>
        <begin position="36"/>
        <end position="57"/>
    </location>
</feature>
<dbReference type="EMBL" id="CP002085">
    <property type="protein sequence ID" value="ADK86079.1"/>
    <property type="molecule type" value="Genomic_DNA"/>
</dbReference>
<keyword evidence="4 6" id="KW-1133">Transmembrane helix</keyword>
<evidence type="ECO:0000256" key="2">
    <source>
        <dbReference type="ARBA" id="ARBA00022475"/>
    </source>
</evidence>
<keyword evidence="2" id="KW-1003">Cell membrane</keyword>
<evidence type="ECO:0000256" key="6">
    <source>
        <dbReference type="SAM" id="Phobius"/>
    </source>
</evidence>
<dbReference type="STRING" id="644282.Deba_2725"/>
<feature type="transmembrane region" description="Helical" evidence="6">
    <location>
        <begin position="12"/>
        <end position="30"/>
    </location>
</feature>
<dbReference type="KEGG" id="dbr:Deba_2725"/>
<dbReference type="InterPro" id="IPR005598">
    <property type="entry name" value="ATP_synth_I"/>
</dbReference>
<dbReference type="Pfam" id="PF03899">
    <property type="entry name" value="ATP-synt_I"/>
    <property type="match status" value="1"/>
</dbReference>
<evidence type="ECO:0000256" key="4">
    <source>
        <dbReference type="ARBA" id="ARBA00022989"/>
    </source>
</evidence>
<feature type="transmembrane region" description="Helical" evidence="6">
    <location>
        <begin position="78"/>
        <end position="95"/>
    </location>
</feature>
<comment type="subcellular location">
    <subcellularLocation>
        <location evidence="1">Cell membrane</location>
        <topology evidence="1">Multi-pass membrane protein</topology>
    </subcellularLocation>
</comment>
<reference evidence="7 8" key="1">
    <citation type="journal article" date="2010" name="Stand. Genomic Sci.">
        <title>Complete genome sequence of Desulfarculus baarsii type strain (2st14).</title>
        <authorList>
            <person name="Sun H."/>
            <person name="Spring S."/>
            <person name="Lapidus A."/>
            <person name="Davenport K."/>
            <person name="Del Rio T.G."/>
            <person name="Tice H."/>
            <person name="Nolan M."/>
            <person name="Copeland A."/>
            <person name="Cheng J.F."/>
            <person name="Lucas S."/>
            <person name="Tapia R."/>
            <person name="Goodwin L."/>
            <person name="Pitluck S."/>
            <person name="Ivanova N."/>
            <person name="Pagani I."/>
            <person name="Mavromatis K."/>
            <person name="Ovchinnikova G."/>
            <person name="Pati A."/>
            <person name="Chen A."/>
            <person name="Palaniappan K."/>
            <person name="Hauser L."/>
            <person name="Chang Y.J."/>
            <person name="Jeffries C.D."/>
            <person name="Detter J.C."/>
            <person name="Han C."/>
            <person name="Rohde M."/>
            <person name="Brambilla E."/>
            <person name="Goker M."/>
            <person name="Woyke T."/>
            <person name="Bristow J."/>
            <person name="Eisen J.A."/>
            <person name="Markowitz V."/>
            <person name="Hugenholtz P."/>
            <person name="Kyrpides N.C."/>
            <person name="Klenk H.P."/>
            <person name="Land M."/>
        </authorList>
    </citation>
    <scope>NUCLEOTIDE SEQUENCE [LARGE SCALE GENOMIC DNA]</scope>
    <source>
        <strain evidence="8">ATCC 33931 / DSM 2075 / LMG 7858 / VKM B-1802 / 2st14</strain>
    </source>
</reference>
<evidence type="ECO:0000256" key="3">
    <source>
        <dbReference type="ARBA" id="ARBA00022692"/>
    </source>
</evidence>
<gene>
    <name evidence="7" type="ordered locus">Deba_2725</name>
</gene>
<feature type="transmembrane region" description="Helical" evidence="6">
    <location>
        <begin position="101"/>
        <end position="120"/>
    </location>
</feature>
<organism evidence="7 8">
    <name type="scientific">Desulfarculus baarsii (strain ATCC 33931 / DSM 2075 / LMG 7858 / VKM B-1802 / 2st14)</name>
    <dbReference type="NCBI Taxonomy" id="644282"/>
    <lineage>
        <taxon>Bacteria</taxon>
        <taxon>Pseudomonadati</taxon>
        <taxon>Thermodesulfobacteriota</taxon>
        <taxon>Desulfarculia</taxon>
        <taxon>Desulfarculales</taxon>
        <taxon>Desulfarculaceae</taxon>
        <taxon>Desulfarculus</taxon>
    </lineage>
</organism>
<keyword evidence="5 6" id="KW-0472">Membrane</keyword>
<name>E1QKI6_DESB2</name>
<dbReference type="HOGENOM" id="CLU_157123_0_0_7"/>
<protein>
    <submittedName>
        <fullName evidence="7">ATP synthase I</fullName>
    </submittedName>
</protein>